<reference evidence="1" key="1">
    <citation type="submission" date="2021-01" db="EMBL/GenBank/DDBJ databases">
        <authorList>
            <consortium name="Genoscope - CEA"/>
            <person name="William W."/>
        </authorList>
    </citation>
    <scope>NUCLEOTIDE SEQUENCE</scope>
</reference>
<dbReference type="OMA" id="GGAYQDN"/>
<evidence type="ECO:0000313" key="2">
    <source>
        <dbReference type="Proteomes" id="UP000688137"/>
    </source>
</evidence>
<name>A0A8S1M0T6_PARPR</name>
<dbReference type="AlphaFoldDB" id="A0A8S1M0T6"/>
<dbReference type="PANTHER" id="PTHR45632">
    <property type="entry name" value="LD33804P"/>
    <property type="match status" value="1"/>
</dbReference>
<protein>
    <recommendedName>
        <fullName evidence="3">Kelch motif family protein</fullName>
    </recommendedName>
</protein>
<dbReference type="EMBL" id="CAJJDM010000050">
    <property type="protein sequence ID" value="CAD8073129.1"/>
    <property type="molecule type" value="Genomic_DNA"/>
</dbReference>
<gene>
    <name evidence="1" type="ORF">PPRIM_AZ9-3.1.T0500222</name>
</gene>
<dbReference type="Proteomes" id="UP000688137">
    <property type="component" value="Unassembled WGS sequence"/>
</dbReference>
<evidence type="ECO:0008006" key="3">
    <source>
        <dbReference type="Google" id="ProtNLM"/>
    </source>
</evidence>
<evidence type="ECO:0000313" key="1">
    <source>
        <dbReference type="EMBL" id="CAD8073129.1"/>
    </source>
</evidence>
<comment type="caution">
    <text evidence="1">The sequence shown here is derived from an EMBL/GenBank/DDBJ whole genome shotgun (WGS) entry which is preliminary data.</text>
</comment>
<proteinExistence type="predicted"/>
<accession>A0A8S1M0T6</accession>
<keyword evidence="2" id="KW-1185">Reference proteome</keyword>
<dbReference type="Pfam" id="PF24681">
    <property type="entry name" value="Kelch_KLHDC2_KLHL20_DRC7"/>
    <property type="match status" value="1"/>
</dbReference>
<organism evidence="1 2">
    <name type="scientific">Paramecium primaurelia</name>
    <dbReference type="NCBI Taxonomy" id="5886"/>
    <lineage>
        <taxon>Eukaryota</taxon>
        <taxon>Sar</taxon>
        <taxon>Alveolata</taxon>
        <taxon>Ciliophora</taxon>
        <taxon>Intramacronucleata</taxon>
        <taxon>Oligohymenophorea</taxon>
        <taxon>Peniculida</taxon>
        <taxon>Parameciidae</taxon>
        <taxon>Paramecium</taxon>
    </lineage>
</organism>
<sequence length="408" mass="46425">MKQEQNHFTFTTVIHPPFVDQEKQEEQFYPSIGFNFATGDVKPGWAFISKDQPPCVPYFSSYLKKQNGAEFLVTGGAYQDNNNNSISSSAFCFRIQLHDHMEGHRIKYELWRQGLTREDEDGNEIEGEKVSVIPQMNFARHNHKVFELLKPGTTNQYLYMVVGGQVIISQEEGWGILNQCEIYDEKGPVNQNGEQQWEVVESMIQPRAGFSGFVLNNKVYVYGGLTIENEETKILHSNKVECFDLTTRKWKDFKYRQGLNVTNHLGSSCLPISQKHILIFGGSNGEKVTDKIAIMDVEKGSIENIKQKTKLSVPRAGAQIFVLKQVDVADSVQKRDLIVVLGGNQDEVSFDYFAIKDWNTYDIEYVGKNEFNNVFTGAVTGTYSFGGINDIRAWVKTMQYMPVVTLIQ</sequence>